<keyword evidence="5 6" id="KW-0472">Membrane</keyword>
<feature type="transmembrane region" description="Helical" evidence="6">
    <location>
        <begin position="262"/>
        <end position="282"/>
    </location>
</feature>
<dbReference type="EMBL" id="FNGS01000006">
    <property type="protein sequence ID" value="SDM42726.1"/>
    <property type="molecule type" value="Genomic_DNA"/>
</dbReference>
<dbReference type="GO" id="GO:0005886">
    <property type="term" value="C:plasma membrane"/>
    <property type="evidence" value="ECO:0007669"/>
    <property type="project" value="UniProtKB-SubCell"/>
</dbReference>
<dbReference type="OrthoDB" id="1123508at2"/>
<dbReference type="PANTHER" id="PTHR40277">
    <property type="entry name" value="BLL5419 PROTEIN"/>
    <property type="match status" value="1"/>
</dbReference>
<dbReference type="PANTHER" id="PTHR40277:SF1">
    <property type="entry name" value="BLL5419 PROTEIN"/>
    <property type="match status" value="1"/>
</dbReference>
<organism evidence="7 8">
    <name type="scientific">Siphonobacter aquaeclarae</name>
    <dbReference type="NCBI Taxonomy" id="563176"/>
    <lineage>
        <taxon>Bacteria</taxon>
        <taxon>Pseudomonadati</taxon>
        <taxon>Bacteroidota</taxon>
        <taxon>Cytophagia</taxon>
        <taxon>Cytophagales</taxon>
        <taxon>Cytophagaceae</taxon>
        <taxon>Siphonobacter</taxon>
    </lineage>
</organism>
<feature type="transmembrane region" description="Helical" evidence="6">
    <location>
        <begin position="220"/>
        <end position="242"/>
    </location>
</feature>
<dbReference type="InterPro" id="IPR022791">
    <property type="entry name" value="L-PG_synthase/AglD"/>
</dbReference>
<dbReference type="Pfam" id="PF03706">
    <property type="entry name" value="LPG_synthase_TM"/>
    <property type="match status" value="2"/>
</dbReference>
<feature type="transmembrane region" description="Helical" evidence="6">
    <location>
        <begin position="185"/>
        <end position="208"/>
    </location>
</feature>
<evidence type="ECO:0000256" key="1">
    <source>
        <dbReference type="ARBA" id="ARBA00004651"/>
    </source>
</evidence>
<dbReference type="NCBIfam" id="TIGR00374">
    <property type="entry name" value="flippase-like domain"/>
    <property type="match status" value="1"/>
</dbReference>
<evidence type="ECO:0000256" key="5">
    <source>
        <dbReference type="ARBA" id="ARBA00023136"/>
    </source>
</evidence>
<accession>A0A1G9T532</accession>
<gene>
    <name evidence="7" type="ORF">SAMN04488090_3415</name>
</gene>
<feature type="transmembrane region" description="Helical" evidence="6">
    <location>
        <begin position="80"/>
        <end position="99"/>
    </location>
</feature>
<protein>
    <recommendedName>
        <fullName evidence="9">Lysylphosphatidylglycerol synthase TM region</fullName>
    </recommendedName>
</protein>
<evidence type="ECO:0000256" key="4">
    <source>
        <dbReference type="ARBA" id="ARBA00022989"/>
    </source>
</evidence>
<feature type="transmembrane region" description="Helical" evidence="6">
    <location>
        <begin position="42"/>
        <end position="60"/>
    </location>
</feature>
<dbReference type="Proteomes" id="UP000198901">
    <property type="component" value="Unassembled WGS sequence"/>
</dbReference>
<evidence type="ECO:0000313" key="8">
    <source>
        <dbReference type="Proteomes" id="UP000198901"/>
    </source>
</evidence>
<name>A0A1G9T532_9BACT</name>
<evidence type="ECO:0008006" key="9">
    <source>
        <dbReference type="Google" id="ProtNLM"/>
    </source>
</evidence>
<comment type="subcellular location">
    <subcellularLocation>
        <location evidence="1">Cell membrane</location>
        <topology evidence="1">Multi-pass membrane protein</topology>
    </subcellularLocation>
</comment>
<keyword evidence="3 6" id="KW-0812">Transmembrane</keyword>
<keyword evidence="8" id="KW-1185">Reference proteome</keyword>
<dbReference type="RefSeq" id="WP_093204900.1">
    <property type="nucleotide sequence ID" value="NZ_FNGS01000006.1"/>
</dbReference>
<feature type="transmembrane region" description="Helical" evidence="6">
    <location>
        <begin position="155"/>
        <end position="179"/>
    </location>
</feature>
<feature type="transmembrane region" description="Helical" evidence="6">
    <location>
        <begin position="12"/>
        <end position="30"/>
    </location>
</feature>
<keyword evidence="4 6" id="KW-1133">Transmembrane helix</keyword>
<feature type="transmembrane region" description="Helical" evidence="6">
    <location>
        <begin position="119"/>
        <end position="143"/>
    </location>
</feature>
<evidence type="ECO:0000313" key="7">
    <source>
        <dbReference type="EMBL" id="SDM42726.1"/>
    </source>
</evidence>
<evidence type="ECO:0000256" key="3">
    <source>
        <dbReference type="ARBA" id="ARBA00022692"/>
    </source>
</evidence>
<dbReference type="AlphaFoldDB" id="A0A1G9T532"/>
<keyword evidence="2" id="KW-1003">Cell membrane</keyword>
<dbReference type="STRING" id="563176.SAMN04488090_3415"/>
<reference evidence="7 8" key="1">
    <citation type="submission" date="2016-10" db="EMBL/GenBank/DDBJ databases">
        <authorList>
            <person name="de Groot N.N."/>
        </authorList>
    </citation>
    <scope>NUCLEOTIDE SEQUENCE [LARGE SCALE GENOMIC DNA]</scope>
    <source>
        <strain evidence="7 8">DSM 21668</strain>
    </source>
</reference>
<evidence type="ECO:0000256" key="2">
    <source>
        <dbReference type="ARBA" id="ARBA00022475"/>
    </source>
</evidence>
<proteinExistence type="predicted"/>
<sequence length="294" mass="32465">MRGLWESRGIRSAFKFILTCAALWWLYRQIDWAQVLPLLRRADWGLILAAFVLYNVSQVISARRLQSHLAPVPIQDGFPFLLKLYYRSMFFNLFLPGGIGGDGYKVWMLRQRHKTRYKTLISATLLDRGSGLLAIVLLLVLLAGQSNWVADRIRAGVFIDTGLVLLTVAGGWAIYRFVFPTFRSAFVPTLALSLLIQGAQVGAILLLLRSVGVSDAWLEYALVFLFSSLASVLPLTVGGIGIREFVFLSAAAYLPILPEHAVLATLLFFLVNAVSSLLGAAIDLPAQPKGEDPD</sequence>
<evidence type="ECO:0000256" key="6">
    <source>
        <dbReference type="SAM" id="Phobius"/>
    </source>
</evidence>